<evidence type="ECO:0000256" key="11">
    <source>
        <dbReference type="SAM" id="SignalP"/>
    </source>
</evidence>
<evidence type="ECO:0000259" key="13">
    <source>
        <dbReference type="PROSITE" id="PS51473"/>
    </source>
</evidence>
<sequence length="518" mass="57038">MNQKLLLSVSLTFLFMIIFFINFKQAFSDPQTQLINNGCSQYNVTDTSDFNTNINATFADLRGQLDAGKLFATAQQPRGSSPVYAMIQCRSYLSPADCVACYAAAESLIRNCSASNGARVVYLGCSLRYESNLFYDQSTQEGRFGFCGNRTALQVTAFSAAVKELVQNLQVTTPKISGFFVASKEELVGGGGGNNTGVYGVAQCVETISESGCRDCLATAYDSIQRCFGNAFGWAVDVGCFLRYSDTPFFADNQTTNLAPFLKMGSSPDLLLVYEYMARSSLDKFLFGENRGSLNWKQRFDIIVGTARGLAYLHEDFHVCIIHRDIKPSNILLDQDFQPKIADFGLARLLPENQSHLSTKFAGTLGYTAPEYAIHGQLSVKVDAYSYGVVVLEIISGRKSTDQSKDADEYLLKQAWKLYEKDMHKDLVDETIDPSEYKEEEIKKVIEIALMCTQSSSASRPTMSQVVVLLKSKGILDHEPVTAPTFVDTNNRNREDTSTSTGSTASNATASISQLSAR</sequence>
<keyword evidence="9" id="KW-0325">Glycoprotein</keyword>
<feature type="chain" id="PRO_5042284195" description="Cysteine-rich receptor-like protein kinase 2" evidence="11">
    <location>
        <begin position="29"/>
        <end position="518"/>
    </location>
</feature>
<feature type="signal peptide" evidence="11">
    <location>
        <begin position="1"/>
        <end position="28"/>
    </location>
</feature>
<dbReference type="InterPro" id="IPR011009">
    <property type="entry name" value="Kinase-like_dom_sf"/>
</dbReference>
<dbReference type="InterPro" id="IPR038408">
    <property type="entry name" value="GNK2_sf"/>
</dbReference>
<reference evidence="14" key="2">
    <citation type="submission" date="2023-02" db="EMBL/GenBank/DDBJ databases">
        <authorList>
            <person name="Swenson N.G."/>
            <person name="Wegrzyn J.L."/>
            <person name="Mcevoy S.L."/>
        </authorList>
    </citation>
    <scope>NUCLEOTIDE SEQUENCE</scope>
    <source>
        <strain evidence="14">91603</strain>
        <tissue evidence="14">Leaf</tissue>
    </source>
</reference>
<keyword evidence="6" id="KW-0418">Kinase</keyword>
<evidence type="ECO:0000256" key="8">
    <source>
        <dbReference type="ARBA" id="ARBA00023170"/>
    </source>
</evidence>
<keyword evidence="1" id="KW-0723">Serine/threonine-protein kinase</keyword>
<dbReference type="InterPro" id="IPR052059">
    <property type="entry name" value="CR_Ser/Thr_kinase"/>
</dbReference>
<keyword evidence="15" id="KW-1185">Reference proteome</keyword>
<dbReference type="SUPFAM" id="SSF56112">
    <property type="entry name" value="Protein kinase-like (PK-like)"/>
    <property type="match status" value="1"/>
</dbReference>
<evidence type="ECO:0000313" key="14">
    <source>
        <dbReference type="EMBL" id="KAI9161719.1"/>
    </source>
</evidence>
<dbReference type="AlphaFoldDB" id="A0AAD5IF39"/>
<evidence type="ECO:0000256" key="5">
    <source>
        <dbReference type="ARBA" id="ARBA00022741"/>
    </source>
</evidence>
<keyword evidence="7" id="KW-0067">ATP-binding</keyword>
<comment type="caution">
    <text evidence="14">The sequence shown here is derived from an EMBL/GenBank/DDBJ whole genome shotgun (WGS) entry which is preliminary data.</text>
</comment>
<dbReference type="GO" id="GO:0005524">
    <property type="term" value="F:ATP binding"/>
    <property type="evidence" value="ECO:0007669"/>
    <property type="project" value="UniProtKB-KW"/>
</dbReference>
<dbReference type="PROSITE" id="PS51473">
    <property type="entry name" value="GNK2"/>
    <property type="match status" value="2"/>
</dbReference>
<dbReference type="InterPro" id="IPR000719">
    <property type="entry name" value="Prot_kinase_dom"/>
</dbReference>
<evidence type="ECO:0000256" key="2">
    <source>
        <dbReference type="ARBA" id="ARBA00022679"/>
    </source>
</evidence>
<dbReference type="Proteomes" id="UP001064489">
    <property type="component" value="Chromosome 2"/>
</dbReference>
<feature type="domain" description="Gnk2-homologous" evidence="13">
    <location>
        <begin position="32"/>
        <end position="134"/>
    </location>
</feature>
<dbReference type="PROSITE" id="PS00108">
    <property type="entry name" value="PROTEIN_KINASE_ST"/>
    <property type="match status" value="1"/>
</dbReference>
<evidence type="ECO:0000256" key="7">
    <source>
        <dbReference type="ARBA" id="ARBA00022840"/>
    </source>
</evidence>
<dbReference type="FunFam" id="1.10.510.10:FF:000336">
    <property type="entry name" value="Cysteine-rich receptor-like protein kinase 2"/>
    <property type="match status" value="1"/>
</dbReference>
<dbReference type="Pfam" id="PF00069">
    <property type="entry name" value="Pkinase"/>
    <property type="match status" value="1"/>
</dbReference>
<organism evidence="14 15">
    <name type="scientific">Acer negundo</name>
    <name type="common">Box elder</name>
    <dbReference type="NCBI Taxonomy" id="4023"/>
    <lineage>
        <taxon>Eukaryota</taxon>
        <taxon>Viridiplantae</taxon>
        <taxon>Streptophyta</taxon>
        <taxon>Embryophyta</taxon>
        <taxon>Tracheophyta</taxon>
        <taxon>Spermatophyta</taxon>
        <taxon>Magnoliopsida</taxon>
        <taxon>eudicotyledons</taxon>
        <taxon>Gunneridae</taxon>
        <taxon>Pentapetalae</taxon>
        <taxon>rosids</taxon>
        <taxon>malvids</taxon>
        <taxon>Sapindales</taxon>
        <taxon>Sapindaceae</taxon>
        <taxon>Hippocastanoideae</taxon>
        <taxon>Acereae</taxon>
        <taxon>Acer</taxon>
    </lineage>
</organism>
<reference evidence="14" key="1">
    <citation type="journal article" date="2022" name="Plant J.">
        <title>Strategies of tolerance reflected in two North American maple genomes.</title>
        <authorList>
            <person name="McEvoy S.L."/>
            <person name="Sezen U.U."/>
            <person name="Trouern-Trend A."/>
            <person name="McMahon S.M."/>
            <person name="Schaberg P.G."/>
            <person name="Yang J."/>
            <person name="Wegrzyn J.L."/>
            <person name="Swenson N.G."/>
        </authorList>
    </citation>
    <scope>NUCLEOTIDE SEQUENCE</scope>
    <source>
        <strain evidence="14">91603</strain>
    </source>
</reference>
<proteinExistence type="predicted"/>
<evidence type="ECO:0008006" key="16">
    <source>
        <dbReference type="Google" id="ProtNLM"/>
    </source>
</evidence>
<evidence type="ECO:0000256" key="6">
    <source>
        <dbReference type="ARBA" id="ARBA00022777"/>
    </source>
</evidence>
<evidence type="ECO:0000256" key="4">
    <source>
        <dbReference type="ARBA" id="ARBA00022737"/>
    </source>
</evidence>
<dbReference type="FunFam" id="3.30.430.20:FF:000014">
    <property type="entry name" value="Cysteine-rich receptor-like protein kinase 2"/>
    <property type="match status" value="1"/>
</dbReference>
<dbReference type="FunFam" id="3.30.430.20:FF:000017">
    <property type="entry name" value="Cysteine-rich receptor-like protein kinase 2"/>
    <property type="match status" value="1"/>
</dbReference>
<feature type="domain" description="Gnk2-homologous" evidence="13">
    <location>
        <begin position="140"/>
        <end position="249"/>
    </location>
</feature>
<protein>
    <recommendedName>
        <fullName evidence="16">Cysteine-rich receptor-like protein kinase 2</fullName>
    </recommendedName>
</protein>
<keyword evidence="3 11" id="KW-0732">Signal</keyword>
<dbReference type="Pfam" id="PF01657">
    <property type="entry name" value="Stress-antifung"/>
    <property type="match status" value="2"/>
</dbReference>
<dbReference type="PANTHER" id="PTHR47973">
    <property type="entry name" value="CYSTEINE-RICH RECEPTOR-LIKE PROTEIN KINASE 3"/>
    <property type="match status" value="1"/>
</dbReference>
<feature type="compositionally biased region" description="Low complexity" evidence="10">
    <location>
        <begin position="498"/>
        <end position="511"/>
    </location>
</feature>
<evidence type="ECO:0000256" key="1">
    <source>
        <dbReference type="ARBA" id="ARBA00022527"/>
    </source>
</evidence>
<evidence type="ECO:0000313" key="15">
    <source>
        <dbReference type="Proteomes" id="UP001064489"/>
    </source>
</evidence>
<evidence type="ECO:0000256" key="10">
    <source>
        <dbReference type="SAM" id="MobiDB-lite"/>
    </source>
</evidence>
<keyword evidence="4" id="KW-0677">Repeat</keyword>
<feature type="domain" description="Protein kinase" evidence="12">
    <location>
        <begin position="184"/>
        <end position="481"/>
    </location>
</feature>
<dbReference type="CDD" id="cd23509">
    <property type="entry name" value="Gnk2-like"/>
    <property type="match status" value="2"/>
</dbReference>
<gene>
    <name evidence="14" type="ORF">LWI28_020088</name>
</gene>
<name>A0AAD5IF39_ACENE</name>
<dbReference type="InterPro" id="IPR002902">
    <property type="entry name" value="GNK2"/>
</dbReference>
<dbReference type="Gene3D" id="3.30.430.20">
    <property type="entry name" value="Gnk2 domain, C-X8-C-X2-C motif"/>
    <property type="match status" value="2"/>
</dbReference>
<evidence type="ECO:0000259" key="12">
    <source>
        <dbReference type="PROSITE" id="PS50011"/>
    </source>
</evidence>
<dbReference type="InterPro" id="IPR008271">
    <property type="entry name" value="Ser/Thr_kinase_AS"/>
</dbReference>
<evidence type="ECO:0000256" key="9">
    <source>
        <dbReference type="ARBA" id="ARBA00023180"/>
    </source>
</evidence>
<feature type="region of interest" description="Disordered" evidence="10">
    <location>
        <begin position="481"/>
        <end position="518"/>
    </location>
</feature>
<dbReference type="GO" id="GO:0004674">
    <property type="term" value="F:protein serine/threonine kinase activity"/>
    <property type="evidence" value="ECO:0007669"/>
    <property type="project" value="UniProtKB-KW"/>
</dbReference>
<keyword evidence="5" id="KW-0547">Nucleotide-binding</keyword>
<keyword evidence="8" id="KW-0675">Receptor</keyword>
<dbReference type="PROSITE" id="PS50011">
    <property type="entry name" value="PROTEIN_KINASE_DOM"/>
    <property type="match status" value="1"/>
</dbReference>
<evidence type="ECO:0000256" key="3">
    <source>
        <dbReference type="ARBA" id="ARBA00022729"/>
    </source>
</evidence>
<accession>A0AAD5IF39</accession>
<dbReference type="Gene3D" id="1.10.510.10">
    <property type="entry name" value="Transferase(Phosphotransferase) domain 1"/>
    <property type="match status" value="1"/>
</dbReference>
<dbReference type="SMART" id="SM00220">
    <property type="entry name" value="S_TKc"/>
    <property type="match status" value="1"/>
</dbReference>
<dbReference type="EMBL" id="JAJSOW010000106">
    <property type="protein sequence ID" value="KAI9161719.1"/>
    <property type="molecule type" value="Genomic_DNA"/>
</dbReference>
<keyword evidence="2" id="KW-0808">Transferase</keyword>